<dbReference type="AlphaFoldDB" id="A0A0J8D503"/>
<protein>
    <recommendedName>
        <fullName evidence="4">Transporter family-2 protein</fullName>
    </recommendedName>
</protein>
<name>A0A0J8D503_CLOCY</name>
<dbReference type="OrthoDB" id="9789346at2"/>
<dbReference type="PANTHER" id="PTHR34821:SF3">
    <property type="entry name" value="MEMBRANE PROTEIN"/>
    <property type="match status" value="1"/>
</dbReference>
<reference evidence="2 3" key="1">
    <citation type="submission" date="2015-06" db="EMBL/GenBank/DDBJ databases">
        <title>Draft genome sequence of the purine-degrading Clostridium cylindrosporum HC-1 (DSM 605).</title>
        <authorList>
            <person name="Poehlein A."/>
            <person name="Schiel-Bengelsdorf B."/>
            <person name="Bengelsdorf F."/>
            <person name="Daniel R."/>
            <person name="Duerre P."/>
        </authorList>
    </citation>
    <scope>NUCLEOTIDE SEQUENCE [LARGE SCALE GENOMIC DNA]</scope>
    <source>
        <strain evidence="2 3">DSM 605</strain>
    </source>
</reference>
<keyword evidence="1" id="KW-0472">Membrane</keyword>
<feature type="transmembrane region" description="Helical" evidence="1">
    <location>
        <begin position="65"/>
        <end position="82"/>
    </location>
</feature>
<keyword evidence="3" id="KW-1185">Reference proteome</keyword>
<dbReference type="InterPro" id="IPR006750">
    <property type="entry name" value="YdcZ"/>
</dbReference>
<keyword evidence="1" id="KW-0812">Transmembrane</keyword>
<organism evidence="2 3">
    <name type="scientific">Clostridium cylindrosporum DSM 605</name>
    <dbReference type="NCBI Taxonomy" id="1121307"/>
    <lineage>
        <taxon>Bacteria</taxon>
        <taxon>Bacillati</taxon>
        <taxon>Bacillota</taxon>
        <taxon>Clostridia</taxon>
        <taxon>Eubacteriales</taxon>
        <taxon>Clostridiaceae</taxon>
        <taxon>Clostridium</taxon>
    </lineage>
</organism>
<dbReference type="STRING" id="1121307.CLCY_1c01310"/>
<comment type="caution">
    <text evidence="2">The sequence shown here is derived from an EMBL/GenBank/DDBJ whole genome shotgun (WGS) entry which is preliminary data.</text>
</comment>
<feature type="transmembrane region" description="Helical" evidence="1">
    <location>
        <begin position="28"/>
        <end position="53"/>
    </location>
</feature>
<sequence>MIGIIFSIVAGALMSFQGVFNTRLNERIGIWEASAFVHGTALIVSILALLFVANGDFRKIVEVDKLYLTGGIIGALITFTVIKGVSLLGPTCAVSTILVAQLLTAAAIDKFTLFGTAPVEFGLSKFIGVGIMIIGIIIFKCKG</sequence>
<proteinExistence type="predicted"/>
<keyword evidence="1" id="KW-1133">Transmembrane helix</keyword>
<dbReference type="RefSeq" id="WP_048571298.1">
    <property type="nucleotide sequence ID" value="NZ_LFVU01000028.1"/>
</dbReference>
<evidence type="ECO:0000313" key="3">
    <source>
        <dbReference type="Proteomes" id="UP000036756"/>
    </source>
</evidence>
<dbReference type="EMBL" id="LFVU01000028">
    <property type="protein sequence ID" value="KMT20897.1"/>
    <property type="molecule type" value="Genomic_DNA"/>
</dbReference>
<gene>
    <name evidence="2" type="ORF">CLCY_1c01310</name>
</gene>
<dbReference type="PATRIC" id="fig|1121307.3.peg.492"/>
<dbReference type="Proteomes" id="UP000036756">
    <property type="component" value="Unassembled WGS sequence"/>
</dbReference>
<feature type="transmembrane region" description="Helical" evidence="1">
    <location>
        <begin position="120"/>
        <end position="139"/>
    </location>
</feature>
<evidence type="ECO:0008006" key="4">
    <source>
        <dbReference type="Google" id="ProtNLM"/>
    </source>
</evidence>
<evidence type="ECO:0000313" key="2">
    <source>
        <dbReference type="EMBL" id="KMT20897.1"/>
    </source>
</evidence>
<accession>A0A0J8D503</accession>
<evidence type="ECO:0000256" key="1">
    <source>
        <dbReference type="SAM" id="Phobius"/>
    </source>
</evidence>
<dbReference type="Pfam" id="PF04657">
    <property type="entry name" value="DMT_YdcZ"/>
    <property type="match status" value="1"/>
</dbReference>
<dbReference type="PANTHER" id="PTHR34821">
    <property type="entry name" value="INNER MEMBRANE PROTEIN YDCZ"/>
    <property type="match status" value="1"/>
</dbReference>
<dbReference type="GO" id="GO:0005886">
    <property type="term" value="C:plasma membrane"/>
    <property type="evidence" value="ECO:0007669"/>
    <property type="project" value="TreeGrafter"/>
</dbReference>